<dbReference type="Proteomes" id="UP001183629">
    <property type="component" value="Unassembled WGS sequence"/>
</dbReference>
<dbReference type="PANTHER" id="PTHR24220">
    <property type="entry name" value="IMPORT ATP-BINDING PROTEIN"/>
    <property type="match status" value="1"/>
</dbReference>
<dbReference type="SUPFAM" id="SSF52540">
    <property type="entry name" value="P-loop containing nucleoside triphosphate hydrolases"/>
    <property type="match status" value="2"/>
</dbReference>
<evidence type="ECO:0000313" key="4">
    <source>
        <dbReference type="EMBL" id="MDR7327480.1"/>
    </source>
</evidence>
<evidence type="ECO:0000313" key="5">
    <source>
        <dbReference type="Proteomes" id="UP001183629"/>
    </source>
</evidence>
<dbReference type="InterPro" id="IPR015854">
    <property type="entry name" value="ABC_transpr_LolD-like"/>
</dbReference>
<reference evidence="4 5" key="1">
    <citation type="submission" date="2023-07" db="EMBL/GenBank/DDBJ databases">
        <title>Sequencing the genomes of 1000 actinobacteria strains.</title>
        <authorList>
            <person name="Klenk H.-P."/>
        </authorList>
    </citation>
    <scope>NUCLEOTIDE SEQUENCE [LARGE SCALE GENOMIC DNA]</scope>
    <source>
        <strain evidence="4 5">DSM 44711</strain>
    </source>
</reference>
<evidence type="ECO:0000259" key="3">
    <source>
        <dbReference type="PROSITE" id="PS50893"/>
    </source>
</evidence>
<gene>
    <name evidence="4" type="ORF">J2S44_007730</name>
</gene>
<evidence type="ECO:0000256" key="2">
    <source>
        <dbReference type="ARBA" id="ARBA00022840"/>
    </source>
</evidence>
<keyword evidence="2 4" id="KW-0067">ATP-binding</keyword>
<dbReference type="GO" id="GO:0022857">
    <property type="term" value="F:transmembrane transporter activity"/>
    <property type="evidence" value="ECO:0007669"/>
    <property type="project" value="TreeGrafter"/>
</dbReference>
<comment type="caution">
    <text evidence="4">The sequence shown here is derived from an EMBL/GenBank/DDBJ whole genome shotgun (WGS) entry which is preliminary data.</text>
</comment>
<dbReference type="PANTHER" id="PTHR24220:SF685">
    <property type="entry name" value="ABC TRANSPORTER RELATED"/>
    <property type="match status" value="1"/>
</dbReference>
<dbReference type="InterPro" id="IPR027417">
    <property type="entry name" value="P-loop_NTPase"/>
</dbReference>
<feature type="domain" description="ABC transporter" evidence="3">
    <location>
        <begin position="5"/>
        <end position="239"/>
    </location>
</feature>
<dbReference type="GO" id="GO:0005524">
    <property type="term" value="F:ATP binding"/>
    <property type="evidence" value="ECO:0007669"/>
    <property type="project" value="UniProtKB-KW"/>
</dbReference>
<dbReference type="Pfam" id="PF00005">
    <property type="entry name" value="ABC_tran"/>
    <property type="match status" value="2"/>
</dbReference>
<dbReference type="SMART" id="SM00382">
    <property type="entry name" value="AAA"/>
    <property type="match status" value="2"/>
</dbReference>
<dbReference type="GO" id="GO:0016887">
    <property type="term" value="F:ATP hydrolysis activity"/>
    <property type="evidence" value="ECO:0007669"/>
    <property type="project" value="InterPro"/>
</dbReference>
<dbReference type="InterPro" id="IPR003593">
    <property type="entry name" value="AAA+_ATPase"/>
</dbReference>
<name>A0AAE4A1E9_9ACTN</name>
<dbReference type="AlphaFoldDB" id="A0AAE4A1E9"/>
<sequence length="461" mass="47540">MSRSLEVHGLRVVDAAGRTVGVLGDLSAAPGEVVAVTGASGVGKTVLLTALLDALEPPLRRAAGTVRWQGVPVDPGRVARRWRRTHAGVVGQDPRQTLHPLLTAVAAVVEAGVSGPRAAATLTRMGLDPSLHRRRVHQLSGGQAQRVAIARAIAAGPPLLILDEPTSALDPAALALVADAIRSRRGDPDRVTLVVSHDADFVASVADRVVRLGPAPAAPTMATRDMAPVARPAAPAPVLLEVRGLTLAQPAGGPVLVSDMDLQVHAGELVAVRGPSGSGKSTLLRALAGLHPVERGDACLAGETLPWPVRRRPAGLLRAAQLVGQHPADALNPAHPVGAAIARPLRTLRDMPRALRPAAVRELLERVGLDPGLAGRRPAGLSGGQRQRIALARALAAGPRLLLADEITAALDPASAAGVLDLLDALRRDGLAVLAATHDSAVAARADRTLRIQETPMGETS</sequence>
<dbReference type="EMBL" id="JAVDYC010000001">
    <property type="protein sequence ID" value="MDR7327480.1"/>
    <property type="molecule type" value="Genomic_DNA"/>
</dbReference>
<protein>
    <submittedName>
        <fullName evidence="4">Peptide/nickel transport system ATP-binding protein</fullName>
    </submittedName>
</protein>
<keyword evidence="1" id="KW-0547">Nucleotide-binding</keyword>
<accession>A0AAE4A1E9</accession>
<organism evidence="4 5">
    <name type="scientific">Catenuloplanes niger</name>
    <dbReference type="NCBI Taxonomy" id="587534"/>
    <lineage>
        <taxon>Bacteria</taxon>
        <taxon>Bacillati</taxon>
        <taxon>Actinomycetota</taxon>
        <taxon>Actinomycetes</taxon>
        <taxon>Micromonosporales</taxon>
        <taxon>Micromonosporaceae</taxon>
        <taxon>Catenuloplanes</taxon>
    </lineage>
</organism>
<dbReference type="GO" id="GO:0005886">
    <property type="term" value="C:plasma membrane"/>
    <property type="evidence" value="ECO:0007669"/>
    <property type="project" value="TreeGrafter"/>
</dbReference>
<dbReference type="InterPro" id="IPR003439">
    <property type="entry name" value="ABC_transporter-like_ATP-bd"/>
</dbReference>
<keyword evidence="5" id="KW-1185">Reference proteome</keyword>
<evidence type="ECO:0000256" key="1">
    <source>
        <dbReference type="ARBA" id="ARBA00022741"/>
    </source>
</evidence>
<feature type="domain" description="ABC transporter" evidence="3">
    <location>
        <begin position="240"/>
        <end position="460"/>
    </location>
</feature>
<dbReference type="RefSeq" id="WP_310424838.1">
    <property type="nucleotide sequence ID" value="NZ_JAVDYC010000001.1"/>
</dbReference>
<dbReference type="InterPro" id="IPR017871">
    <property type="entry name" value="ABC_transporter-like_CS"/>
</dbReference>
<dbReference type="PROSITE" id="PS50893">
    <property type="entry name" value="ABC_TRANSPORTER_2"/>
    <property type="match status" value="2"/>
</dbReference>
<dbReference type="PROSITE" id="PS00211">
    <property type="entry name" value="ABC_TRANSPORTER_1"/>
    <property type="match status" value="2"/>
</dbReference>
<dbReference type="Gene3D" id="3.40.50.300">
    <property type="entry name" value="P-loop containing nucleotide triphosphate hydrolases"/>
    <property type="match status" value="2"/>
</dbReference>
<proteinExistence type="predicted"/>